<feature type="compositionally biased region" description="Pro residues" evidence="1">
    <location>
        <begin position="50"/>
        <end position="59"/>
    </location>
</feature>
<feature type="compositionally biased region" description="Polar residues" evidence="1">
    <location>
        <begin position="29"/>
        <end position="38"/>
    </location>
</feature>
<dbReference type="InterPro" id="IPR021836">
    <property type="entry name" value="DUF3429"/>
</dbReference>
<dbReference type="PANTHER" id="PTHR15887:SF1">
    <property type="entry name" value="TRANSMEMBRANE PROTEIN 69"/>
    <property type="match status" value="1"/>
</dbReference>
<dbReference type="STRING" id="765915.A0A1Y2HY02"/>
<dbReference type="Pfam" id="PF11911">
    <property type="entry name" value="DUF3429"/>
    <property type="match status" value="1"/>
</dbReference>
<evidence type="ECO:0000313" key="2">
    <source>
        <dbReference type="EMBL" id="ORZ38012.1"/>
    </source>
</evidence>
<evidence type="ECO:0000313" key="3">
    <source>
        <dbReference type="Proteomes" id="UP000193411"/>
    </source>
</evidence>
<feature type="region of interest" description="Disordered" evidence="1">
    <location>
        <begin position="27"/>
        <end position="68"/>
    </location>
</feature>
<accession>A0A1Y2HY02</accession>
<protein>
    <recommendedName>
        <fullName evidence="4">DUF3429 domain-containing protein</fullName>
    </recommendedName>
</protein>
<dbReference type="PANTHER" id="PTHR15887">
    <property type="entry name" value="TRANSMEMBRANE PROTEIN 69"/>
    <property type="match status" value="1"/>
</dbReference>
<reference evidence="2 3" key="1">
    <citation type="submission" date="2016-07" db="EMBL/GenBank/DDBJ databases">
        <title>Pervasive Adenine N6-methylation of Active Genes in Fungi.</title>
        <authorList>
            <consortium name="DOE Joint Genome Institute"/>
            <person name="Mondo S.J."/>
            <person name="Dannebaum R.O."/>
            <person name="Kuo R.C."/>
            <person name="Labutti K."/>
            <person name="Haridas S."/>
            <person name="Kuo A."/>
            <person name="Salamov A."/>
            <person name="Ahrendt S.R."/>
            <person name="Lipzen A."/>
            <person name="Sullivan W."/>
            <person name="Andreopoulos W.B."/>
            <person name="Clum A."/>
            <person name="Lindquist E."/>
            <person name="Daum C."/>
            <person name="Ramamoorthy G.K."/>
            <person name="Gryganskyi A."/>
            <person name="Culley D."/>
            <person name="Magnuson J.K."/>
            <person name="James T.Y."/>
            <person name="O'Malley M.A."/>
            <person name="Stajich J.E."/>
            <person name="Spatafora J.W."/>
            <person name="Visel A."/>
            <person name="Grigoriev I.V."/>
        </authorList>
    </citation>
    <scope>NUCLEOTIDE SEQUENCE [LARGE SCALE GENOMIC DNA]</scope>
    <source>
        <strain evidence="2 3">PL171</strain>
    </source>
</reference>
<organism evidence="2 3">
    <name type="scientific">Catenaria anguillulae PL171</name>
    <dbReference type="NCBI Taxonomy" id="765915"/>
    <lineage>
        <taxon>Eukaryota</taxon>
        <taxon>Fungi</taxon>
        <taxon>Fungi incertae sedis</taxon>
        <taxon>Blastocladiomycota</taxon>
        <taxon>Blastocladiomycetes</taxon>
        <taxon>Blastocladiales</taxon>
        <taxon>Catenariaceae</taxon>
        <taxon>Catenaria</taxon>
    </lineage>
</organism>
<keyword evidence="3" id="KW-1185">Reference proteome</keyword>
<evidence type="ECO:0008006" key="4">
    <source>
        <dbReference type="Google" id="ProtNLM"/>
    </source>
</evidence>
<dbReference type="AlphaFoldDB" id="A0A1Y2HY02"/>
<comment type="caution">
    <text evidence="2">The sequence shown here is derived from an EMBL/GenBank/DDBJ whole genome shotgun (WGS) entry which is preliminary data.</text>
</comment>
<evidence type="ECO:0000256" key="1">
    <source>
        <dbReference type="SAM" id="MobiDB-lite"/>
    </source>
</evidence>
<sequence>MLGLRSASASAAAPRLQLNFYRRVPSALTPGQLSRRTQSTTSGPASTDPPTSPTSPASPSPSATVPTTLRTSPILRPWSSIPSAPKYLGLAGLLPFLGTALGAYTCVPTDILGFQMLQATYGASILSFMGAIHWGTGMSATGPQSTVNSRYILSTVPCLVGFVSLNLPPDVALVVQSAGFSVLAAWDTRAWKRGEVPEWYPTLRYLLTGVVVATLGGTWWAGKRPIKGLAFELGNVPEKKKA</sequence>
<gene>
    <name evidence="2" type="ORF">BCR44DRAFT_1388003</name>
</gene>
<dbReference type="EMBL" id="MCFL01000010">
    <property type="protein sequence ID" value="ORZ38012.1"/>
    <property type="molecule type" value="Genomic_DNA"/>
</dbReference>
<name>A0A1Y2HY02_9FUNG</name>
<dbReference type="OrthoDB" id="5588857at2759"/>
<feature type="compositionally biased region" description="Low complexity" evidence="1">
    <location>
        <begin position="39"/>
        <end position="49"/>
    </location>
</feature>
<dbReference type="Proteomes" id="UP000193411">
    <property type="component" value="Unassembled WGS sequence"/>
</dbReference>
<proteinExistence type="predicted"/>